<dbReference type="AlphaFoldDB" id="A0A381U595"/>
<keyword evidence="4 5" id="KW-0472">Membrane</keyword>
<feature type="transmembrane region" description="Helical" evidence="5">
    <location>
        <begin position="228"/>
        <end position="246"/>
    </location>
</feature>
<name>A0A381U595_9ZZZZ</name>
<dbReference type="PROSITE" id="PS01218">
    <property type="entry name" value="TATC"/>
    <property type="match status" value="1"/>
</dbReference>
<evidence type="ECO:0000256" key="1">
    <source>
        <dbReference type="ARBA" id="ARBA00004141"/>
    </source>
</evidence>
<dbReference type="NCBIfam" id="TIGR00945">
    <property type="entry name" value="tatC"/>
    <property type="match status" value="1"/>
</dbReference>
<evidence type="ECO:0000256" key="2">
    <source>
        <dbReference type="ARBA" id="ARBA00022692"/>
    </source>
</evidence>
<keyword evidence="2 5" id="KW-0812">Transmembrane</keyword>
<dbReference type="Pfam" id="PF00902">
    <property type="entry name" value="TatC"/>
    <property type="match status" value="1"/>
</dbReference>
<feature type="transmembrane region" description="Helical" evidence="5">
    <location>
        <begin position="28"/>
        <end position="49"/>
    </location>
</feature>
<organism evidence="6">
    <name type="scientific">marine metagenome</name>
    <dbReference type="NCBI Taxonomy" id="408172"/>
    <lineage>
        <taxon>unclassified sequences</taxon>
        <taxon>metagenomes</taxon>
        <taxon>ecological metagenomes</taxon>
    </lineage>
</organism>
<dbReference type="PRINTS" id="PR01840">
    <property type="entry name" value="TATCFAMILY"/>
</dbReference>
<evidence type="ECO:0000256" key="3">
    <source>
        <dbReference type="ARBA" id="ARBA00022989"/>
    </source>
</evidence>
<feature type="transmembrane region" description="Helical" evidence="5">
    <location>
        <begin position="205"/>
        <end position="222"/>
    </location>
</feature>
<sequence>MAEKTVEDSKAPLIDHFIELRNRLIRSVSILGFAFFVSFIFSNQIYLFLVEPFISEMGNNSEMIFTAPQEFLIVKLKIGLFGALLICLPYLAIEMYSFISPGLYKDEKVAMVPYFFATPLLFLIGGLLVHYIIMPLALKFFISMQIINDNDGFSITLLPKVSEYLNLVTSLIIAFGLCFQLPVLLSLLAKVGFVTSQQLKKGRKYAIVLVFLIAAFLTPPDLISQIGLALPTLILYEISILIVSSIEKKKDE</sequence>
<reference evidence="6" key="1">
    <citation type="submission" date="2018-05" db="EMBL/GenBank/DDBJ databases">
        <authorList>
            <person name="Lanie J.A."/>
            <person name="Ng W.-L."/>
            <person name="Kazmierczak K.M."/>
            <person name="Andrzejewski T.M."/>
            <person name="Davidsen T.M."/>
            <person name="Wayne K.J."/>
            <person name="Tettelin H."/>
            <person name="Glass J.I."/>
            <person name="Rusch D."/>
            <person name="Podicherti R."/>
            <person name="Tsui H.-C.T."/>
            <person name="Winkler M.E."/>
        </authorList>
    </citation>
    <scope>NUCLEOTIDE SEQUENCE</scope>
</reference>
<dbReference type="EMBL" id="UINC01005621">
    <property type="protein sequence ID" value="SVA22487.1"/>
    <property type="molecule type" value="Genomic_DNA"/>
</dbReference>
<accession>A0A381U595</accession>
<dbReference type="GO" id="GO:0043953">
    <property type="term" value="P:protein transport by the Tat complex"/>
    <property type="evidence" value="ECO:0007669"/>
    <property type="project" value="TreeGrafter"/>
</dbReference>
<dbReference type="PANTHER" id="PTHR30371">
    <property type="entry name" value="SEC-INDEPENDENT PROTEIN TRANSLOCASE PROTEIN TATC"/>
    <property type="match status" value="1"/>
</dbReference>
<evidence type="ECO:0000313" key="6">
    <source>
        <dbReference type="EMBL" id="SVA22487.1"/>
    </source>
</evidence>
<feature type="transmembrane region" description="Helical" evidence="5">
    <location>
        <begin position="78"/>
        <end position="99"/>
    </location>
</feature>
<dbReference type="GO" id="GO:0065002">
    <property type="term" value="P:intracellular protein transmembrane transport"/>
    <property type="evidence" value="ECO:0007669"/>
    <property type="project" value="TreeGrafter"/>
</dbReference>
<dbReference type="HAMAP" id="MF_00902">
    <property type="entry name" value="TatC"/>
    <property type="match status" value="1"/>
</dbReference>
<feature type="transmembrane region" description="Helical" evidence="5">
    <location>
        <begin position="167"/>
        <end position="193"/>
    </location>
</feature>
<protein>
    <recommendedName>
        <fullName evidence="7">Sec-independent protein translocase protein TatC</fullName>
    </recommendedName>
</protein>
<dbReference type="InterPro" id="IPR002033">
    <property type="entry name" value="TatC"/>
</dbReference>
<proteinExistence type="inferred from homology"/>
<evidence type="ECO:0008006" key="7">
    <source>
        <dbReference type="Google" id="ProtNLM"/>
    </source>
</evidence>
<dbReference type="GO" id="GO:0009977">
    <property type="term" value="F:proton motive force dependent protein transmembrane transporter activity"/>
    <property type="evidence" value="ECO:0007669"/>
    <property type="project" value="TreeGrafter"/>
</dbReference>
<dbReference type="InterPro" id="IPR019820">
    <property type="entry name" value="Sec-indep_translocase_CS"/>
</dbReference>
<feature type="transmembrane region" description="Helical" evidence="5">
    <location>
        <begin position="111"/>
        <end position="133"/>
    </location>
</feature>
<keyword evidence="3 5" id="KW-1133">Transmembrane helix</keyword>
<gene>
    <name evidence="6" type="ORF">METZ01_LOCUS75341</name>
</gene>
<evidence type="ECO:0000256" key="5">
    <source>
        <dbReference type="SAM" id="Phobius"/>
    </source>
</evidence>
<dbReference type="PANTHER" id="PTHR30371:SF0">
    <property type="entry name" value="SEC-INDEPENDENT PROTEIN TRANSLOCASE PROTEIN TATC, CHLOROPLASTIC-RELATED"/>
    <property type="match status" value="1"/>
</dbReference>
<evidence type="ECO:0000256" key="4">
    <source>
        <dbReference type="ARBA" id="ARBA00023136"/>
    </source>
</evidence>
<comment type="subcellular location">
    <subcellularLocation>
        <location evidence="1">Membrane</location>
        <topology evidence="1">Multi-pass membrane protein</topology>
    </subcellularLocation>
</comment>
<dbReference type="GO" id="GO:0033281">
    <property type="term" value="C:TAT protein transport complex"/>
    <property type="evidence" value="ECO:0007669"/>
    <property type="project" value="TreeGrafter"/>
</dbReference>